<feature type="region of interest" description="Disordered" evidence="2">
    <location>
        <begin position="300"/>
        <end position="360"/>
    </location>
</feature>
<evidence type="ECO:0000256" key="2">
    <source>
        <dbReference type="SAM" id="MobiDB-lite"/>
    </source>
</evidence>
<feature type="region of interest" description="Disordered" evidence="2">
    <location>
        <begin position="222"/>
        <end position="251"/>
    </location>
</feature>
<protein>
    <submittedName>
        <fullName evidence="3">Uncharacterized protein</fullName>
    </submittedName>
</protein>
<evidence type="ECO:0000256" key="1">
    <source>
        <dbReference type="SAM" id="Coils"/>
    </source>
</evidence>
<organism evidence="3">
    <name type="scientific">Spironucleus salmonicida</name>
    <dbReference type="NCBI Taxonomy" id="348837"/>
    <lineage>
        <taxon>Eukaryota</taxon>
        <taxon>Metamonada</taxon>
        <taxon>Diplomonadida</taxon>
        <taxon>Hexamitidae</taxon>
        <taxon>Hexamitinae</taxon>
        <taxon>Spironucleus</taxon>
    </lineage>
</organism>
<dbReference type="AlphaFoldDB" id="V6LTH9"/>
<feature type="compositionally biased region" description="Polar residues" evidence="2">
    <location>
        <begin position="796"/>
        <end position="828"/>
    </location>
</feature>
<accession>V6LTH9</accession>
<name>V6LTH9_9EUKA</name>
<dbReference type="EMBL" id="KI546053">
    <property type="protein sequence ID" value="EST47001.1"/>
    <property type="molecule type" value="Genomic_DNA"/>
</dbReference>
<sequence>MDVKLQSQVNTIFLNIASGYIKQLQSNLNPLIENFSSFQLDTALKANFIKEFLDSVQLFQNIIIDSRQSFLEKIQTIYIQIKEENSILMREKDNYEYESTKLTIMLQVSEQQMKEYREEILTLGNQIKKLNIGLKQQSISKVGNQVFKADSYAMSQTQIKYINQTLNKAQNQENHLPPSSAQQKEIINIDEVVKTEVEVLQEKVKKLEKVVNIKKINQSTSMRSHLAKQKKDENQESEDYDENFEEEYSDNQCQIPGSIKKNKQVRQLQQIVYELTDKEVQDISKDYNIDVSKQLQLLSNEQDEESSKSKQSIAKNSTKMRAKQKLKFESGAKNKNNSLSESTDGNTGRQMPKMKHQSTQTKIIDVNSPDKQNPIKLLQRFQTNMTQGSSISLTTRDSVGMVVKQVPNNEIRNSNFQQSRLKTQFFDQNTIPGSQNSSSQLLFDQQNGQNGYISATDNYDPKGKFKVFSLNENQTRASPNQRSQPAESDQHEYKQMFSHGVIQNKLIKEKRNNKNSNVSEDGRTDYDDQVDQMLIEKDIDYVKHLFNVNGLSSEMSFNVNDYLDDLGNLCDSDGRIKYSKIQIDTLKKQVLMNHMEQQYIQQIDAIHIKINSDKSSHISKTLPVFDQQHANSLFTNGKKPVYTNTKTEKIVYVHTCLCREYQSLQEKYQVIADKNKFLEKVITQLSKQTNNDYKLKTNEHLQCKSSIVDSSQVSQQAKRDQQVLQTKHMLPSVPQQNKRSESPILKPQEQPLFHSGQMVEKIIYTKSKTQNSQLRAEILSSLPETLRYQDIQRQTSVNSQQLETGNKQSQKKSTTLHHPQSTSIQNAQKPGLRNSFIESTQIDLLENEKVIQTLLDLTHYIPTPETALIGFQTSDLVTNQTRNCFSPCKGQPWQGRSASVQINERLNEFQARSIINAERIAYNDVAVRLRKQNQK</sequence>
<evidence type="ECO:0000313" key="3">
    <source>
        <dbReference type="EMBL" id="EST47001.1"/>
    </source>
</evidence>
<dbReference type="VEuPathDB" id="GiardiaDB:SS50377_21962"/>
<feature type="region of interest" description="Disordered" evidence="2">
    <location>
        <begin position="796"/>
        <end position="830"/>
    </location>
</feature>
<feature type="compositionally biased region" description="Polar residues" evidence="2">
    <location>
        <begin position="333"/>
        <end position="349"/>
    </location>
</feature>
<gene>
    <name evidence="3" type="ORF">SS50377_12955</name>
</gene>
<reference evidence="3" key="1">
    <citation type="journal article" date="2014" name="PLoS Genet.">
        <title>The Genome of Spironucleus salmonicida Highlights a Fish Pathogen Adapted to Fluctuating Environments.</title>
        <authorList>
            <person name="Xu F."/>
            <person name="Jerlstrom-Hultqvist J."/>
            <person name="Einarsson E."/>
            <person name="Astvaldsson A."/>
            <person name="Svard S.G."/>
            <person name="Andersson J.O."/>
        </authorList>
    </citation>
    <scope>NUCLEOTIDE SEQUENCE</scope>
</reference>
<feature type="coiled-coil region" evidence="1">
    <location>
        <begin position="99"/>
        <end position="126"/>
    </location>
</feature>
<feature type="compositionally biased region" description="Acidic residues" evidence="2">
    <location>
        <begin position="235"/>
        <end position="249"/>
    </location>
</feature>
<keyword evidence="1" id="KW-0175">Coiled coil</keyword>
<proteinExistence type="predicted"/>
<feature type="region of interest" description="Disordered" evidence="2">
    <location>
        <begin position="712"/>
        <end position="751"/>
    </location>
</feature>